<name>A0A0C9XKP7_9AGAR</name>
<dbReference type="HOGENOM" id="CLU_040061_3_0_1"/>
<evidence type="ECO:0000256" key="1">
    <source>
        <dbReference type="SAM" id="MobiDB-lite"/>
    </source>
</evidence>
<keyword evidence="3" id="KW-1185">Reference proteome</keyword>
<sequence length="390" mass="44096">MPSKSTRRFIIVDDSTIGEARDRQEETRPRKRQRVDEDDEEERKKEEASSAGARLVCDPDYYKEDGNCVVRVDNILFNVRKELLLTSHTFADLLEGRRGVIDGHPLQLHDISVKEFRALLFALYFQPEDGRLVALPLDHTGAEFVILLATISHKYAFQEIHKWATEILEHTASSNPVFMESCSSATLSLMVDVAVQCGIPHLLSSVVDKWSERVYHKSTPSVPAMQAADKHELLSLRGVAYYVHVQDMLDRQTHTPEGGGTQLRVDPKLNNGQVMRLLSGYCSLVSYWERLRLKPLELPHASDACTVDAHLACMATWERRWMSAVGWKRILGYNSADILALLTCLRDQLSGDEELKKGTTPECRAAGLDLLKTHAETTREHLSDHFFGCI</sequence>
<evidence type="ECO:0000313" key="3">
    <source>
        <dbReference type="Proteomes" id="UP000054477"/>
    </source>
</evidence>
<accession>A0A0C9XKP7</accession>
<gene>
    <name evidence="2" type="ORF">K443DRAFT_682067</name>
</gene>
<feature type="compositionally biased region" description="Basic and acidic residues" evidence="1">
    <location>
        <begin position="19"/>
        <end position="28"/>
    </location>
</feature>
<reference evidence="2 3" key="1">
    <citation type="submission" date="2014-04" db="EMBL/GenBank/DDBJ databases">
        <authorList>
            <consortium name="DOE Joint Genome Institute"/>
            <person name="Kuo A."/>
            <person name="Kohler A."/>
            <person name="Nagy L.G."/>
            <person name="Floudas D."/>
            <person name="Copeland A."/>
            <person name="Barry K.W."/>
            <person name="Cichocki N."/>
            <person name="Veneault-Fourrey C."/>
            <person name="LaButti K."/>
            <person name="Lindquist E.A."/>
            <person name="Lipzen A."/>
            <person name="Lundell T."/>
            <person name="Morin E."/>
            <person name="Murat C."/>
            <person name="Sun H."/>
            <person name="Tunlid A."/>
            <person name="Henrissat B."/>
            <person name="Grigoriev I.V."/>
            <person name="Hibbett D.S."/>
            <person name="Martin F."/>
            <person name="Nordberg H.P."/>
            <person name="Cantor M.N."/>
            <person name="Hua S.X."/>
        </authorList>
    </citation>
    <scope>NUCLEOTIDE SEQUENCE [LARGE SCALE GENOMIC DNA]</scope>
    <source>
        <strain evidence="2 3">LaAM-08-1</strain>
    </source>
</reference>
<evidence type="ECO:0000313" key="2">
    <source>
        <dbReference type="EMBL" id="KIJ96762.1"/>
    </source>
</evidence>
<proteinExistence type="predicted"/>
<dbReference type="OrthoDB" id="2923697at2759"/>
<dbReference type="Proteomes" id="UP000054477">
    <property type="component" value="Unassembled WGS sequence"/>
</dbReference>
<feature type="region of interest" description="Disordered" evidence="1">
    <location>
        <begin position="1"/>
        <end position="49"/>
    </location>
</feature>
<dbReference type="EMBL" id="KN838711">
    <property type="protein sequence ID" value="KIJ96762.1"/>
    <property type="molecule type" value="Genomic_DNA"/>
</dbReference>
<dbReference type="AlphaFoldDB" id="A0A0C9XKP7"/>
<organism evidence="2 3">
    <name type="scientific">Laccaria amethystina LaAM-08-1</name>
    <dbReference type="NCBI Taxonomy" id="1095629"/>
    <lineage>
        <taxon>Eukaryota</taxon>
        <taxon>Fungi</taxon>
        <taxon>Dikarya</taxon>
        <taxon>Basidiomycota</taxon>
        <taxon>Agaricomycotina</taxon>
        <taxon>Agaricomycetes</taxon>
        <taxon>Agaricomycetidae</taxon>
        <taxon>Agaricales</taxon>
        <taxon>Agaricineae</taxon>
        <taxon>Hydnangiaceae</taxon>
        <taxon>Laccaria</taxon>
    </lineage>
</organism>
<reference evidence="3" key="2">
    <citation type="submission" date="2015-01" db="EMBL/GenBank/DDBJ databases">
        <title>Evolutionary Origins and Diversification of the Mycorrhizal Mutualists.</title>
        <authorList>
            <consortium name="DOE Joint Genome Institute"/>
            <consortium name="Mycorrhizal Genomics Consortium"/>
            <person name="Kohler A."/>
            <person name="Kuo A."/>
            <person name="Nagy L.G."/>
            <person name="Floudas D."/>
            <person name="Copeland A."/>
            <person name="Barry K.W."/>
            <person name="Cichocki N."/>
            <person name="Veneault-Fourrey C."/>
            <person name="LaButti K."/>
            <person name="Lindquist E.A."/>
            <person name="Lipzen A."/>
            <person name="Lundell T."/>
            <person name="Morin E."/>
            <person name="Murat C."/>
            <person name="Riley R."/>
            <person name="Ohm R."/>
            <person name="Sun H."/>
            <person name="Tunlid A."/>
            <person name="Henrissat B."/>
            <person name="Grigoriev I.V."/>
            <person name="Hibbett D.S."/>
            <person name="Martin F."/>
        </authorList>
    </citation>
    <scope>NUCLEOTIDE SEQUENCE [LARGE SCALE GENOMIC DNA]</scope>
    <source>
        <strain evidence="3">LaAM-08-1</strain>
    </source>
</reference>
<evidence type="ECO:0008006" key="4">
    <source>
        <dbReference type="Google" id="ProtNLM"/>
    </source>
</evidence>
<protein>
    <recommendedName>
        <fullName evidence="4">BTB domain-containing protein</fullName>
    </recommendedName>
</protein>